<dbReference type="Proteomes" id="UP000664344">
    <property type="component" value="Unassembled WGS sequence"/>
</dbReference>
<evidence type="ECO:0000313" key="3">
    <source>
        <dbReference type="Proteomes" id="UP000664344"/>
    </source>
</evidence>
<comment type="caution">
    <text evidence="2">The sequence shown here is derived from an EMBL/GenBank/DDBJ whole genome shotgun (WGS) entry which is preliminary data.</text>
</comment>
<dbReference type="InterPro" id="IPR029044">
    <property type="entry name" value="Nucleotide-diphossugar_trans"/>
</dbReference>
<dbReference type="Pfam" id="PF00535">
    <property type="entry name" value="Glycos_transf_2"/>
    <property type="match status" value="1"/>
</dbReference>
<dbReference type="EMBL" id="JAFKDB010000008">
    <property type="protein sequence ID" value="MBN7768884.1"/>
    <property type="molecule type" value="Genomic_DNA"/>
</dbReference>
<reference evidence="2 3" key="1">
    <citation type="submission" date="2021-02" db="EMBL/GenBank/DDBJ databases">
        <title>PHA producing bacteria isolated from coastal sediment in Guangdong, Shenzhen.</title>
        <authorList>
            <person name="Zheng W."/>
            <person name="Yu S."/>
            <person name="Huang Y."/>
        </authorList>
    </citation>
    <scope>NUCLEOTIDE SEQUENCE [LARGE SCALE GENOMIC DNA]</scope>
    <source>
        <strain evidence="2 3">TN21-5</strain>
    </source>
</reference>
<organism evidence="2 3">
    <name type="scientific">Marinobacter daepoensis</name>
    <dbReference type="NCBI Taxonomy" id="262077"/>
    <lineage>
        <taxon>Bacteria</taxon>
        <taxon>Pseudomonadati</taxon>
        <taxon>Pseudomonadota</taxon>
        <taxon>Gammaproteobacteria</taxon>
        <taxon>Pseudomonadales</taxon>
        <taxon>Marinobacteraceae</taxon>
        <taxon>Marinobacter</taxon>
    </lineage>
</organism>
<dbReference type="PANTHER" id="PTHR43685:SF2">
    <property type="entry name" value="GLYCOSYLTRANSFERASE 2-LIKE DOMAIN-CONTAINING PROTEIN"/>
    <property type="match status" value="1"/>
</dbReference>
<protein>
    <submittedName>
        <fullName evidence="2">Glycosyltransferase</fullName>
    </submittedName>
</protein>
<name>A0ABS3BB94_9GAMM</name>
<keyword evidence="3" id="KW-1185">Reference proteome</keyword>
<dbReference type="Gene3D" id="3.90.550.10">
    <property type="entry name" value="Spore Coat Polysaccharide Biosynthesis Protein SpsA, Chain A"/>
    <property type="match status" value="1"/>
</dbReference>
<evidence type="ECO:0000313" key="2">
    <source>
        <dbReference type="EMBL" id="MBN7768884.1"/>
    </source>
</evidence>
<accession>A0ABS3BB94</accession>
<dbReference type="InterPro" id="IPR050834">
    <property type="entry name" value="Glycosyltransf_2"/>
</dbReference>
<dbReference type="InterPro" id="IPR001173">
    <property type="entry name" value="Glyco_trans_2-like"/>
</dbReference>
<proteinExistence type="predicted"/>
<dbReference type="RefSeq" id="WP_206556676.1">
    <property type="nucleotide sequence ID" value="NZ_JAFKDB010000008.1"/>
</dbReference>
<dbReference type="SUPFAM" id="SSF53448">
    <property type="entry name" value="Nucleotide-diphospho-sugar transferases"/>
    <property type="match status" value="1"/>
</dbReference>
<dbReference type="PANTHER" id="PTHR43685">
    <property type="entry name" value="GLYCOSYLTRANSFERASE"/>
    <property type="match status" value="1"/>
</dbReference>
<feature type="domain" description="Glycosyltransferase 2-like" evidence="1">
    <location>
        <begin position="5"/>
        <end position="129"/>
    </location>
</feature>
<gene>
    <name evidence="2" type="ORF">JYP53_03070</name>
</gene>
<dbReference type="CDD" id="cd00761">
    <property type="entry name" value="Glyco_tranf_GTA_type"/>
    <property type="match status" value="1"/>
</dbReference>
<sequence>MPKASIIIPAYNAEAYIRGTIESILSQSYEDYEIIIVDDGSTDRTADVVNSFSDDRIRYVHQNNSGKPSVPRNHAIRLSRGKYIFVFDSDDLMLPGKLERTVNVLDDNPSAGLAFTDFSCIDEQDTVTNPSFLANHQTLHNLPKTPVSDGAFLINQEVALKGLVKSNFPGTSGVALRKEVTDKVGYFDEDVKNADDAIMWQAVASQHDFVFIPDVFHSYRIRSGSISLRKIEERAAGIIAAVEKMKQFHLNDKNALKTLDEKIARCYFDAGYSCFSQYKFADARTFLKKSFRINPQPRTLKYLLASYCPKQLVSFLKTVKRTASI</sequence>
<evidence type="ECO:0000259" key="1">
    <source>
        <dbReference type="Pfam" id="PF00535"/>
    </source>
</evidence>